<evidence type="ECO:0000256" key="1">
    <source>
        <dbReference type="SAM" id="SignalP"/>
    </source>
</evidence>
<dbReference type="Proteomes" id="UP000886653">
    <property type="component" value="Unassembled WGS sequence"/>
</dbReference>
<dbReference type="EMBL" id="MU167243">
    <property type="protein sequence ID" value="KAG0147806.1"/>
    <property type="molecule type" value="Genomic_DNA"/>
</dbReference>
<sequence>MKYQLLAVLVLVFLACETTGSSFRCTGTPQCAQRRSGPYYQPIVRDRFILHCYTCDGTEGKLAYCSANGKLQPATVVSGDSFPRIIYTTSKPVSLHGPRQTPVEKFGSQPTQGFLGGTDVGAKAPRPFDVCGAQRLPWPGGSPDVDFCAVLCALASIM</sequence>
<organism evidence="2 3">
    <name type="scientific">Cronartium quercuum f. sp. fusiforme G11</name>
    <dbReference type="NCBI Taxonomy" id="708437"/>
    <lineage>
        <taxon>Eukaryota</taxon>
        <taxon>Fungi</taxon>
        <taxon>Dikarya</taxon>
        <taxon>Basidiomycota</taxon>
        <taxon>Pucciniomycotina</taxon>
        <taxon>Pucciniomycetes</taxon>
        <taxon>Pucciniales</taxon>
        <taxon>Coleosporiaceae</taxon>
        <taxon>Cronartium</taxon>
    </lineage>
</organism>
<dbReference type="PROSITE" id="PS51257">
    <property type="entry name" value="PROKAR_LIPOPROTEIN"/>
    <property type="match status" value="1"/>
</dbReference>
<feature type="signal peptide" evidence="1">
    <location>
        <begin position="1"/>
        <end position="20"/>
    </location>
</feature>
<reference evidence="2" key="1">
    <citation type="submission" date="2013-11" db="EMBL/GenBank/DDBJ databases">
        <title>Genome sequence of the fusiform rust pathogen reveals effectors for host alternation and coevolution with pine.</title>
        <authorList>
            <consortium name="DOE Joint Genome Institute"/>
            <person name="Smith K."/>
            <person name="Pendleton A."/>
            <person name="Kubisiak T."/>
            <person name="Anderson C."/>
            <person name="Salamov A."/>
            <person name="Aerts A."/>
            <person name="Riley R."/>
            <person name="Clum A."/>
            <person name="Lindquist E."/>
            <person name="Ence D."/>
            <person name="Campbell M."/>
            <person name="Kronenberg Z."/>
            <person name="Feau N."/>
            <person name="Dhillon B."/>
            <person name="Hamelin R."/>
            <person name="Burleigh J."/>
            <person name="Smith J."/>
            <person name="Yandell M."/>
            <person name="Nelson C."/>
            <person name="Grigoriev I."/>
            <person name="Davis J."/>
        </authorList>
    </citation>
    <scope>NUCLEOTIDE SEQUENCE</scope>
    <source>
        <strain evidence="2">G11</strain>
    </source>
</reference>
<protein>
    <recommendedName>
        <fullName evidence="4">Secreted protein</fullName>
    </recommendedName>
</protein>
<feature type="chain" id="PRO_5040183714" description="Secreted protein" evidence="1">
    <location>
        <begin position="21"/>
        <end position="158"/>
    </location>
</feature>
<proteinExistence type="predicted"/>
<gene>
    <name evidence="2" type="ORF">CROQUDRAFT_90941</name>
</gene>
<comment type="caution">
    <text evidence="2">The sequence shown here is derived from an EMBL/GenBank/DDBJ whole genome shotgun (WGS) entry which is preliminary data.</text>
</comment>
<evidence type="ECO:0000313" key="2">
    <source>
        <dbReference type="EMBL" id="KAG0147806.1"/>
    </source>
</evidence>
<evidence type="ECO:0000313" key="3">
    <source>
        <dbReference type="Proteomes" id="UP000886653"/>
    </source>
</evidence>
<keyword evidence="1" id="KW-0732">Signal</keyword>
<dbReference type="AlphaFoldDB" id="A0A9P6NIW1"/>
<name>A0A9P6NIW1_9BASI</name>
<keyword evidence="3" id="KW-1185">Reference proteome</keyword>
<accession>A0A9P6NIW1</accession>
<evidence type="ECO:0008006" key="4">
    <source>
        <dbReference type="Google" id="ProtNLM"/>
    </source>
</evidence>